<dbReference type="Proteomes" id="UP001212411">
    <property type="component" value="Chromosome 1"/>
</dbReference>
<evidence type="ECO:0000256" key="8">
    <source>
        <dbReference type="RuleBase" id="RU361206"/>
    </source>
</evidence>
<dbReference type="Pfam" id="PF05832">
    <property type="entry name" value="DUF846"/>
    <property type="match status" value="1"/>
</dbReference>
<dbReference type="PANTHER" id="PTHR13019">
    <property type="entry name" value="GOLGI APPARATUS MEMBRANE PROTEIN TVP23"/>
    <property type="match status" value="1"/>
</dbReference>
<reference evidence="9 10" key="1">
    <citation type="journal article" date="2023" name="G3 (Bethesda)">
        <title>A high-quality reference genome for the fission yeast Schizosaccharomyces osmophilus.</title>
        <authorList>
            <person name="Jia G.S."/>
            <person name="Zhang W.C."/>
            <person name="Liang Y."/>
            <person name="Liu X.H."/>
            <person name="Rhind N."/>
            <person name="Pidoux A."/>
            <person name="Brysch-Herzberg M."/>
            <person name="Du L.L."/>
        </authorList>
    </citation>
    <scope>NUCLEOTIDE SEQUENCE [LARGE SCALE GENOMIC DNA]</scope>
    <source>
        <strain evidence="9 10">CBS 15793</strain>
    </source>
</reference>
<dbReference type="InterPro" id="IPR008564">
    <property type="entry name" value="TVP23-like"/>
</dbReference>
<evidence type="ECO:0000313" key="10">
    <source>
        <dbReference type="Proteomes" id="UP001212411"/>
    </source>
</evidence>
<proteinExistence type="inferred from homology"/>
<feature type="transmembrane region" description="Helical" evidence="8">
    <location>
        <begin position="55"/>
        <end position="74"/>
    </location>
</feature>
<keyword evidence="6 8" id="KW-1133">Transmembrane helix</keyword>
<evidence type="ECO:0000313" key="9">
    <source>
        <dbReference type="EMBL" id="WBW71110.1"/>
    </source>
</evidence>
<comment type="subcellular location">
    <subcellularLocation>
        <location evidence="2 8">Golgi apparatus membrane</location>
        <topology evidence="2 8">Multi-pass membrane protein</topology>
    </subcellularLocation>
</comment>
<comment type="similarity">
    <text evidence="3 8">Belongs to the TVP23 family.</text>
</comment>
<evidence type="ECO:0000256" key="1">
    <source>
        <dbReference type="ARBA" id="ARBA00003246"/>
    </source>
</evidence>
<organism evidence="9 10">
    <name type="scientific">Schizosaccharomyces osmophilus</name>
    <dbReference type="NCBI Taxonomy" id="2545709"/>
    <lineage>
        <taxon>Eukaryota</taxon>
        <taxon>Fungi</taxon>
        <taxon>Dikarya</taxon>
        <taxon>Ascomycota</taxon>
        <taxon>Taphrinomycotina</taxon>
        <taxon>Schizosaccharomycetes</taxon>
        <taxon>Schizosaccharomycetales</taxon>
        <taxon>Schizosaccharomycetaceae</taxon>
        <taxon>Schizosaccharomyces</taxon>
    </lineage>
</organism>
<evidence type="ECO:0000256" key="6">
    <source>
        <dbReference type="ARBA" id="ARBA00022989"/>
    </source>
</evidence>
<feature type="transmembrane region" description="Helical" evidence="8">
    <location>
        <begin position="117"/>
        <end position="136"/>
    </location>
</feature>
<evidence type="ECO:0000256" key="5">
    <source>
        <dbReference type="ARBA" id="ARBA00022692"/>
    </source>
</evidence>
<dbReference type="PANTHER" id="PTHR13019:SF7">
    <property type="entry name" value="GOLGI APPARATUS MEMBRANE PROTEIN TVP23"/>
    <property type="match status" value="1"/>
</dbReference>
<comment type="function">
    <text evidence="1 8">Golgi membrane protein involved in vesicular trafficking.</text>
</comment>
<gene>
    <name evidence="9" type="primary">tvp23</name>
    <name evidence="9" type="ORF">SOMG_01136</name>
</gene>
<evidence type="ECO:0000256" key="3">
    <source>
        <dbReference type="ARBA" id="ARBA00005467"/>
    </source>
</evidence>
<feature type="transmembrane region" description="Helical" evidence="8">
    <location>
        <begin position="30"/>
        <end position="49"/>
    </location>
</feature>
<keyword evidence="7 8" id="KW-0472">Membrane</keyword>
<dbReference type="GO" id="GO:0009306">
    <property type="term" value="P:protein secretion"/>
    <property type="evidence" value="ECO:0007669"/>
    <property type="project" value="TreeGrafter"/>
</dbReference>
<protein>
    <recommendedName>
        <fullName evidence="4 8">Golgi apparatus membrane protein TVP23</fullName>
    </recommendedName>
</protein>
<dbReference type="AlphaFoldDB" id="A0AAE9W846"/>
<evidence type="ECO:0000256" key="4">
    <source>
        <dbReference type="ARBA" id="ARBA00013603"/>
    </source>
</evidence>
<evidence type="ECO:0000256" key="2">
    <source>
        <dbReference type="ARBA" id="ARBA00004653"/>
    </source>
</evidence>
<keyword evidence="5 8" id="KW-0812">Transmembrane</keyword>
<dbReference type="GO" id="GO:0000139">
    <property type="term" value="C:Golgi membrane"/>
    <property type="evidence" value="ECO:0007669"/>
    <property type="project" value="UniProtKB-SubCell"/>
</dbReference>
<evidence type="ECO:0000256" key="7">
    <source>
        <dbReference type="ARBA" id="ARBA00023136"/>
    </source>
</evidence>
<accession>A0AAE9W846</accession>
<dbReference type="RefSeq" id="XP_056035353.1">
    <property type="nucleotide sequence ID" value="XM_056179929.1"/>
</dbReference>
<dbReference type="GeneID" id="80874618"/>
<name>A0AAE9W846_9SCHI</name>
<dbReference type="GO" id="GO:0016192">
    <property type="term" value="P:vesicle-mediated transport"/>
    <property type="evidence" value="ECO:0007669"/>
    <property type="project" value="TreeGrafter"/>
</dbReference>
<dbReference type="EMBL" id="CP115611">
    <property type="protein sequence ID" value="WBW71110.1"/>
    <property type="molecule type" value="Genomic_DNA"/>
</dbReference>
<feature type="transmembrane region" description="Helical" evidence="8">
    <location>
        <begin position="142"/>
        <end position="162"/>
    </location>
</feature>
<keyword evidence="10" id="KW-1185">Reference proteome</keyword>
<dbReference type="KEGG" id="som:SOMG_01136"/>
<keyword evidence="8" id="KW-0333">Golgi apparatus</keyword>
<sequence length="200" mass="23097">MNSQDAPVVPDEERNAFRVPRMFRMSSHPMVLFFFLFFRTSAIVAYILGMLFTSSFMLLFILIFTLLAMDLWTVKNVSGRLLVGLRWRNETGVDGESIWIFESADPNRPRNTIDQKVFWYGLYIYPAVWGLLAILALVRFQFLWLSLVAIGISLTSVNTAAYSRCDKDAKRRWATELVESNSSGFVSQFLSRVFVKRFFG</sequence>